<dbReference type="Gene3D" id="3.90.215.10">
    <property type="entry name" value="Gamma Fibrinogen, chain A, domain 1"/>
    <property type="match status" value="1"/>
</dbReference>
<dbReference type="PROSITE" id="PS00514">
    <property type="entry name" value="FIBRINOGEN_C_1"/>
    <property type="match status" value="1"/>
</dbReference>
<keyword evidence="2" id="KW-0732">Signal</keyword>
<feature type="chain" id="PRO_5018728945" evidence="2">
    <location>
        <begin position="23"/>
        <end position="273"/>
    </location>
</feature>
<evidence type="ECO:0000259" key="3">
    <source>
        <dbReference type="PROSITE" id="PS51406"/>
    </source>
</evidence>
<dbReference type="RefSeq" id="XP_020506229.1">
    <property type="nucleotide sequence ID" value="XM_020650573.3"/>
</dbReference>
<accession>A0A3Q3F090</accession>
<dbReference type="SUPFAM" id="SSF56496">
    <property type="entry name" value="Fibrinogen C-terminal domain-like"/>
    <property type="match status" value="1"/>
</dbReference>
<evidence type="ECO:0000256" key="2">
    <source>
        <dbReference type="SAM" id="SignalP"/>
    </source>
</evidence>
<dbReference type="PROSITE" id="PS51406">
    <property type="entry name" value="FIBRINOGEN_C_2"/>
    <property type="match status" value="1"/>
</dbReference>
<dbReference type="InterPro" id="IPR036056">
    <property type="entry name" value="Fibrinogen-like_C"/>
</dbReference>
<evidence type="ECO:0000256" key="1">
    <source>
        <dbReference type="ARBA" id="ARBA00023157"/>
    </source>
</evidence>
<feature type="domain" description="Fibrinogen C-terminal" evidence="3">
    <location>
        <begin position="28"/>
        <end position="260"/>
    </location>
</feature>
<dbReference type="Proteomes" id="UP000261660">
    <property type="component" value="Unplaced"/>
</dbReference>
<name>A0A3Q3F090_9LABR</name>
<sequence length="273" mass="31036">MRSLLWYCWLFLAFLLINTAQARGDVSHQATHFGTDCTQIKTLSPQAPSGVYVIQPDRGKAPFKVYCEMRPDGGWTVFQRRSEGKPSFYKKWAAYSKGFGNLRNDHWLGLKKVSHLTKKKNKKWTLRVDLWDHKNGTAYAEYQNFHLGNESEHFKLHVGRYSGTAGDALRDQNNYGFSTIDRDNDGCSPCIFGDIAQRECTFSAGGGGWWYGRCGSASLNGNWHRAGDNIGWASGLHWKTWKTPVPYSMRATRMMMKSVRGPTSFVFYAGGRF</sequence>
<dbReference type="InterPro" id="IPR002181">
    <property type="entry name" value="Fibrinogen_a/b/g_C_dom"/>
</dbReference>
<dbReference type="InParanoid" id="A0A3Q3F090"/>
<dbReference type="GO" id="GO:0050868">
    <property type="term" value="P:negative regulation of T cell activation"/>
    <property type="evidence" value="ECO:0007669"/>
    <property type="project" value="TreeGrafter"/>
</dbReference>
<dbReference type="STRING" id="56723.ENSLBEP00000013156"/>
<dbReference type="InterPro" id="IPR050373">
    <property type="entry name" value="Fibrinogen_C-term_domain"/>
</dbReference>
<dbReference type="GeneTree" id="ENSGT00940000164836"/>
<dbReference type="SMART" id="SM00186">
    <property type="entry name" value="FBG"/>
    <property type="match status" value="1"/>
</dbReference>
<dbReference type="InterPro" id="IPR020837">
    <property type="entry name" value="Fibrinogen_CS"/>
</dbReference>
<dbReference type="PANTHER" id="PTHR19143:SF263">
    <property type="entry name" value="FIBRINOGEN-LIKE PROTEIN 1"/>
    <property type="match status" value="1"/>
</dbReference>
<reference evidence="4" key="1">
    <citation type="submission" date="2025-08" db="UniProtKB">
        <authorList>
            <consortium name="Ensembl"/>
        </authorList>
    </citation>
    <scope>IDENTIFICATION</scope>
</reference>
<dbReference type="GO" id="GO:0050776">
    <property type="term" value="P:regulation of immune response"/>
    <property type="evidence" value="ECO:0007669"/>
    <property type="project" value="TreeGrafter"/>
</dbReference>
<keyword evidence="1" id="KW-1015">Disulfide bond</keyword>
<reference evidence="4" key="2">
    <citation type="submission" date="2025-09" db="UniProtKB">
        <authorList>
            <consortium name="Ensembl"/>
        </authorList>
    </citation>
    <scope>IDENTIFICATION</scope>
</reference>
<dbReference type="GeneID" id="109996449"/>
<dbReference type="NCBIfam" id="NF040941">
    <property type="entry name" value="GGGWT_bact"/>
    <property type="match status" value="1"/>
</dbReference>
<evidence type="ECO:0000313" key="5">
    <source>
        <dbReference type="Proteomes" id="UP000261660"/>
    </source>
</evidence>
<dbReference type="Ensembl" id="ENSLBET00000013849.1">
    <property type="protein sequence ID" value="ENSLBEP00000013156.1"/>
    <property type="gene ID" value="ENSLBEG00000010129.1"/>
</dbReference>
<dbReference type="GO" id="GO:0005615">
    <property type="term" value="C:extracellular space"/>
    <property type="evidence" value="ECO:0007669"/>
    <property type="project" value="TreeGrafter"/>
</dbReference>
<evidence type="ECO:0000313" key="4">
    <source>
        <dbReference type="Ensembl" id="ENSLBEP00000013156.1"/>
    </source>
</evidence>
<protein>
    <submittedName>
        <fullName evidence="4">Angiopoietin-related protein 5-like</fullName>
    </submittedName>
</protein>
<dbReference type="CDD" id="cd00087">
    <property type="entry name" value="FReD"/>
    <property type="match status" value="1"/>
</dbReference>
<dbReference type="AlphaFoldDB" id="A0A3Q3F090"/>
<keyword evidence="5" id="KW-1185">Reference proteome</keyword>
<dbReference type="InterPro" id="IPR014716">
    <property type="entry name" value="Fibrinogen_a/b/g_C_1"/>
</dbReference>
<organism evidence="4 5">
    <name type="scientific">Labrus bergylta</name>
    <name type="common">ballan wrasse</name>
    <dbReference type="NCBI Taxonomy" id="56723"/>
    <lineage>
        <taxon>Eukaryota</taxon>
        <taxon>Metazoa</taxon>
        <taxon>Chordata</taxon>
        <taxon>Craniata</taxon>
        <taxon>Vertebrata</taxon>
        <taxon>Euteleostomi</taxon>
        <taxon>Actinopterygii</taxon>
        <taxon>Neopterygii</taxon>
        <taxon>Teleostei</taxon>
        <taxon>Neoteleostei</taxon>
        <taxon>Acanthomorphata</taxon>
        <taxon>Eupercaria</taxon>
        <taxon>Labriformes</taxon>
        <taxon>Labridae</taxon>
        <taxon>Labrus</taxon>
    </lineage>
</organism>
<feature type="signal peptide" evidence="2">
    <location>
        <begin position="1"/>
        <end position="22"/>
    </location>
</feature>
<dbReference type="PANTHER" id="PTHR19143">
    <property type="entry name" value="FIBRINOGEN/TENASCIN/ANGIOPOEITIN"/>
    <property type="match status" value="1"/>
</dbReference>
<proteinExistence type="predicted"/>
<dbReference type="Pfam" id="PF00147">
    <property type="entry name" value="Fibrinogen_C"/>
    <property type="match status" value="1"/>
</dbReference>